<gene>
    <name evidence="2" type="ORF">ACFYXI_11570</name>
</gene>
<protein>
    <recommendedName>
        <fullName evidence="4">MFS transporter</fullName>
    </recommendedName>
</protein>
<dbReference type="EMBL" id="JBIASD010000006">
    <property type="protein sequence ID" value="MFF3666223.1"/>
    <property type="molecule type" value="Genomic_DNA"/>
</dbReference>
<evidence type="ECO:0008006" key="4">
    <source>
        <dbReference type="Google" id="ProtNLM"/>
    </source>
</evidence>
<accession>A0ABW6SQV9</accession>
<organism evidence="2 3">
    <name type="scientific">Microtetraspora malaysiensis</name>
    <dbReference type="NCBI Taxonomy" id="161358"/>
    <lineage>
        <taxon>Bacteria</taxon>
        <taxon>Bacillati</taxon>
        <taxon>Actinomycetota</taxon>
        <taxon>Actinomycetes</taxon>
        <taxon>Streptosporangiales</taxon>
        <taxon>Streptosporangiaceae</taxon>
        <taxon>Microtetraspora</taxon>
    </lineage>
</organism>
<keyword evidence="1" id="KW-0472">Membrane</keyword>
<keyword evidence="1" id="KW-1133">Transmembrane helix</keyword>
<name>A0ABW6SQV9_9ACTN</name>
<sequence length="54" mass="5852">MLVLFGPQPLALASGAAVIEHVSYRIIYLAAAVVLLGTAIGLWARGDRREDPYR</sequence>
<proteinExistence type="predicted"/>
<feature type="transmembrane region" description="Helical" evidence="1">
    <location>
        <begin position="26"/>
        <end position="44"/>
    </location>
</feature>
<evidence type="ECO:0000313" key="2">
    <source>
        <dbReference type="EMBL" id="MFF3666223.1"/>
    </source>
</evidence>
<dbReference type="Proteomes" id="UP001602013">
    <property type="component" value="Unassembled WGS sequence"/>
</dbReference>
<evidence type="ECO:0000256" key="1">
    <source>
        <dbReference type="SAM" id="Phobius"/>
    </source>
</evidence>
<comment type="caution">
    <text evidence="2">The sequence shown here is derived from an EMBL/GenBank/DDBJ whole genome shotgun (WGS) entry which is preliminary data.</text>
</comment>
<keyword evidence="1" id="KW-0812">Transmembrane</keyword>
<dbReference type="RefSeq" id="WP_387410616.1">
    <property type="nucleotide sequence ID" value="NZ_JBIASD010000006.1"/>
</dbReference>
<evidence type="ECO:0000313" key="3">
    <source>
        <dbReference type="Proteomes" id="UP001602013"/>
    </source>
</evidence>
<reference evidence="2 3" key="1">
    <citation type="submission" date="2024-10" db="EMBL/GenBank/DDBJ databases">
        <title>The Natural Products Discovery Center: Release of the First 8490 Sequenced Strains for Exploring Actinobacteria Biosynthetic Diversity.</title>
        <authorList>
            <person name="Kalkreuter E."/>
            <person name="Kautsar S.A."/>
            <person name="Yang D."/>
            <person name="Bader C.D."/>
            <person name="Teijaro C.N."/>
            <person name="Fluegel L."/>
            <person name="Davis C.M."/>
            <person name="Simpson J.R."/>
            <person name="Lauterbach L."/>
            <person name="Steele A.D."/>
            <person name="Gui C."/>
            <person name="Meng S."/>
            <person name="Li G."/>
            <person name="Viehrig K."/>
            <person name="Ye F."/>
            <person name="Su P."/>
            <person name="Kiefer A.F."/>
            <person name="Nichols A."/>
            <person name="Cepeda A.J."/>
            <person name="Yan W."/>
            <person name="Fan B."/>
            <person name="Jiang Y."/>
            <person name="Adhikari A."/>
            <person name="Zheng C.-J."/>
            <person name="Schuster L."/>
            <person name="Cowan T.M."/>
            <person name="Smanski M.J."/>
            <person name="Chevrette M.G."/>
            <person name="De Carvalho L.P.S."/>
            <person name="Shen B."/>
        </authorList>
    </citation>
    <scope>NUCLEOTIDE SEQUENCE [LARGE SCALE GENOMIC DNA]</scope>
    <source>
        <strain evidence="2 3">NPDC002173</strain>
    </source>
</reference>
<keyword evidence="3" id="KW-1185">Reference proteome</keyword>